<evidence type="ECO:0000256" key="2">
    <source>
        <dbReference type="SAM" id="MobiDB-lite"/>
    </source>
</evidence>
<feature type="compositionally biased region" description="Polar residues" evidence="2">
    <location>
        <begin position="15"/>
        <end position="26"/>
    </location>
</feature>
<keyword evidence="1" id="KW-0175">Coiled coil</keyword>
<evidence type="ECO:0000256" key="1">
    <source>
        <dbReference type="SAM" id="Coils"/>
    </source>
</evidence>
<sequence length="319" mass="34694">MEVTGVVFHQSPCFSPTTANGSNSRHSAMKKANSFRPRQPPNRRSFGGCVVSGEFSDKSHLKYYDGPRMAVKEKDEMASRKKEMKKKLKLLKGLTKNLSTFSDLGFCLHPDDGLDEQVKGQMISEATDVLLGQLQKLKEEEMECKRIKKEEKAKKKASRMMMMMTDCKDSSSSSSESSSDSDCDKVVNMSQLKTHQEPPPPLSSSSLQVLEKPETRVTVNAIGKVGEDCGKKIEVCMGGKCKKSGAAMLLENFQMAVGGEAEVVGCKCMGKCRDGPNVMVVGKSVYIGVGVDDVDAIVSSLFGGSQRSCSDMMVPALTV</sequence>
<organism evidence="3 4">
    <name type="scientific">Deinandra increscens subsp. villosa</name>
    <dbReference type="NCBI Taxonomy" id="3103831"/>
    <lineage>
        <taxon>Eukaryota</taxon>
        <taxon>Viridiplantae</taxon>
        <taxon>Streptophyta</taxon>
        <taxon>Embryophyta</taxon>
        <taxon>Tracheophyta</taxon>
        <taxon>Spermatophyta</taxon>
        <taxon>Magnoliopsida</taxon>
        <taxon>eudicotyledons</taxon>
        <taxon>Gunneridae</taxon>
        <taxon>Pentapetalae</taxon>
        <taxon>asterids</taxon>
        <taxon>campanulids</taxon>
        <taxon>Asterales</taxon>
        <taxon>Asteraceae</taxon>
        <taxon>Asteroideae</taxon>
        <taxon>Heliantheae alliance</taxon>
        <taxon>Madieae</taxon>
        <taxon>Madiinae</taxon>
        <taxon>Deinandra</taxon>
    </lineage>
</organism>
<dbReference type="AlphaFoldDB" id="A0AAP0DVF4"/>
<dbReference type="EMBL" id="JBCNJP010000003">
    <property type="protein sequence ID" value="KAK9080075.1"/>
    <property type="molecule type" value="Genomic_DNA"/>
</dbReference>
<dbReference type="Proteomes" id="UP001408789">
    <property type="component" value="Unassembled WGS sequence"/>
</dbReference>
<protein>
    <recommendedName>
        <fullName evidence="5">Diacylglycerol O-acyltransferase 3</fullName>
    </recommendedName>
</protein>
<reference evidence="3 4" key="1">
    <citation type="submission" date="2024-04" db="EMBL/GenBank/DDBJ databases">
        <title>The reference genome of an endangered Asteraceae, Deinandra increscens subsp. villosa, native to the Central Coast of California.</title>
        <authorList>
            <person name="Guilliams M."/>
            <person name="Hasenstab-Lehman K."/>
            <person name="Meyer R."/>
            <person name="Mcevoy S."/>
        </authorList>
    </citation>
    <scope>NUCLEOTIDE SEQUENCE [LARGE SCALE GENOMIC DNA]</scope>
    <source>
        <tissue evidence="3">Leaf</tissue>
    </source>
</reference>
<accession>A0AAP0DVF4</accession>
<evidence type="ECO:0000313" key="3">
    <source>
        <dbReference type="EMBL" id="KAK9080075.1"/>
    </source>
</evidence>
<keyword evidence="4" id="KW-1185">Reference proteome</keyword>
<comment type="caution">
    <text evidence="3">The sequence shown here is derived from an EMBL/GenBank/DDBJ whole genome shotgun (WGS) entry which is preliminary data.</text>
</comment>
<evidence type="ECO:0008006" key="5">
    <source>
        <dbReference type="Google" id="ProtNLM"/>
    </source>
</evidence>
<feature type="region of interest" description="Disordered" evidence="2">
    <location>
        <begin position="15"/>
        <end position="44"/>
    </location>
</feature>
<dbReference type="Gene3D" id="3.40.30.10">
    <property type="entry name" value="Glutaredoxin"/>
    <property type="match status" value="1"/>
</dbReference>
<evidence type="ECO:0000313" key="4">
    <source>
        <dbReference type="Proteomes" id="UP001408789"/>
    </source>
</evidence>
<gene>
    <name evidence="3" type="ORF">SSX86_001750</name>
</gene>
<dbReference type="InterPro" id="IPR036249">
    <property type="entry name" value="Thioredoxin-like_sf"/>
</dbReference>
<dbReference type="CDD" id="cd02980">
    <property type="entry name" value="TRX_Fd_family"/>
    <property type="match status" value="1"/>
</dbReference>
<dbReference type="SUPFAM" id="SSF52833">
    <property type="entry name" value="Thioredoxin-like"/>
    <property type="match status" value="1"/>
</dbReference>
<feature type="coiled-coil region" evidence="1">
    <location>
        <begin position="130"/>
        <end position="157"/>
    </location>
</feature>
<name>A0AAP0DVF4_9ASTR</name>
<proteinExistence type="predicted"/>